<evidence type="ECO:0000256" key="1">
    <source>
        <dbReference type="SAM" id="MobiDB-lite"/>
    </source>
</evidence>
<evidence type="ECO:0000313" key="3">
    <source>
        <dbReference type="EMBL" id="KAL3675338.1"/>
    </source>
</evidence>
<dbReference type="Pfam" id="PF00646">
    <property type="entry name" value="F-box"/>
    <property type="match status" value="1"/>
</dbReference>
<feature type="domain" description="F-box" evidence="2">
    <location>
        <begin position="79"/>
        <end position="139"/>
    </location>
</feature>
<dbReference type="InterPro" id="IPR015915">
    <property type="entry name" value="Kelch-typ_b-propeller"/>
</dbReference>
<accession>A0ABD3G8Q5</accession>
<protein>
    <recommendedName>
        <fullName evidence="2">F-box domain-containing protein</fullName>
    </recommendedName>
</protein>
<dbReference type="Gene3D" id="1.20.1280.50">
    <property type="match status" value="1"/>
</dbReference>
<feature type="region of interest" description="Disordered" evidence="1">
    <location>
        <begin position="198"/>
        <end position="218"/>
    </location>
</feature>
<reference evidence="3 4" key="1">
    <citation type="submission" date="2024-09" db="EMBL/GenBank/DDBJ databases">
        <title>Chromosome-scale assembly of Riccia sorocarpa.</title>
        <authorList>
            <person name="Paukszto L."/>
        </authorList>
    </citation>
    <scope>NUCLEOTIDE SEQUENCE [LARGE SCALE GENOMIC DNA]</scope>
    <source>
        <strain evidence="3">LP-2024</strain>
        <tissue evidence="3">Aerial parts of the thallus</tissue>
    </source>
</reference>
<dbReference type="SUPFAM" id="SSF117281">
    <property type="entry name" value="Kelch motif"/>
    <property type="match status" value="1"/>
</dbReference>
<dbReference type="InterPro" id="IPR036047">
    <property type="entry name" value="F-box-like_dom_sf"/>
</dbReference>
<organism evidence="3 4">
    <name type="scientific">Riccia sorocarpa</name>
    <dbReference type="NCBI Taxonomy" id="122646"/>
    <lineage>
        <taxon>Eukaryota</taxon>
        <taxon>Viridiplantae</taxon>
        <taxon>Streptophyta</taxon>
        <taxon>Embryophyta</taxon>
        <taxon>Marchantiophyta</taxon>
        <taxon>Marchantiopsida</taxon>
        <taxon>Marchantiidae</taxon>
        <taxon>Marchantiales</taxon>
        <taxon>Ricciaceae</taxon>
        <taxon>Riccia</taxon>
    </lineage>
</organism>
<dbReference type="InterPro" id="IPR050796">
    <property type="entry name" value="SCF_F-box_component"/>
</dbReference>
<dbReference type="SUPFAM" id="SSF81383">
    <property type="entry name" value="F-box domain"/>
    <property type="match status" value="1"/>
</dbReference>
<gene>
    <name evidence="3" type="ORF">R1sor_025286</name>
</gene>
<dbReference type="Proteomes" id="UP001633002">
    <property type="component" value="Unassembled WGS sequence"/>
</dbReference>
<proteinExistence type="predicted"/>
<evidence type="ECO:0000259" key="2">
    <source>
        <dbReference type="PROSITE" id="PS50181"/>
    </source>
</evidence>
<dbReference type="PANTHER" id="PTHR31672">
    <property type="entry name" value="BNACNNG10540D PROTEIN"/>
    <property type="match status" value="1"/>
</dbReference>
<dbReference type="InterPro" id="IPR001810">
    <property type="entry name" value="F-box_dom"/>
</dbReference>
<comment type="caution">
    <text evidence="3">The sequence shown here is derived from an EMBL/GenBank/DDBJ whole genome shotgun (WGS) entry which is preliminary data.</text>
</comment>
<sequence>MHALEIKRLVLPMDYLFATDSIPSGVNDIKVEFRFPGNLTQSFEIESSARQHVIRLHDAGDVSHLQQFCFPRSTVSAATDVLRSLPDDLISEILKHLRNADIRTLRRVSRSWQHAFPSVVHRFPGCSQLPARKALWLSTLASGNAVAFLSNKTCNRNKLYSRVFRFAEKDIFPADLRMVASEAGLICMKGNIRKSQRNTSKTYVPHDLASPDAGDSSSGIRSSCRLIVCNPVLMDFRELPTFQDPSEDLLAKPEALIMNFGPQILEEKPQPKHFMKVGLVVDAHDLSYQVVVVTAKVQVFDSSCGDWRLGAGPPEGLFFPEDKMAVTYKACIYFVAHAGNVTPAPSDQVKWFIMRYDTKENTWQKLPAIQGVHHVDSWTVWQHRSLPDLVAMSDGVILVADNCDFTNKHIFRYNHANCGWDLIFHVPIFYRHISNFRHLKCIGTQMNLFVLLPNSFPLVEVDIGSQQWAWCLPGPLHNEQSMKTFLSTFSVTGTVAFEPSLHPVY</sequence>
<keyword evidence="4" id="KW-1185">Reference proteome</keyword>
<dbReference type="SMART" id="SM00256">
    <property type="entry name" value="FBOX"/>
    <property type="match status" value="1"/>
</dbReference>
<name>A0ABD3G8Q5_9MARC</name>
<dbReference type="AlphaFoldDB" id="A0ABD3G8Q5"/>
<evidence type="ECO:0000313" key="4">
    <source>
        <dbReference type="Proteomes" id="UP001633002"/>
    </source>
</evidence>
<dbReference type="EMBL" id="JBJQOH010000008">
    <property type="protein sequence ID" value="KAL3675338.1"/>
    <property type="molecule type" value="Genomic_DNA"/>
</dbReference>
<dbReference type="PANTHER" id="PTHR31672:SF2">
    <property type="entry name" value="F-BOX DOMAIN-CONTAINING PROTEIN"/>
    <property type="match status" value="1"/>
</dbReference>
<dbReference type="PROSITE" id="PS50181">
    <property type="entry name" value="FBOX"/>
    <property type="match status" value="1"/>
</dbReference>
<dbReference type="CDD" id="cd09917">
    <property type="entry name" value="F-box_SF"/>
    <property type="match status" value="1"/>
</dbReference>